<feature type="transmembrane region" description="Helical" evidence="2">
    <location>
        <begin position="25"/>
        <end position="42"/>
    </location>
</feature>
<feature type="transmembrane region" description="Helical" evidence="2">
    <location>
        <begin position="48"/>
        <end position="68"/>
    </location>
</feature>
<keyword evidence="2" id="KW-0472">Membrane</keyword>
<keyword evidence="2" id="KW-0812">Transmembrane</keyword>
<evidence type="ECO:0000313" key="4">
    <source>
        <dbReference type="Proteomes" id="UP001501570"/>
    </source>
</evidence>
<evidence type="ECO:0000313" key="3">
    <source>
        <dbReference type="EMBL" id="GAA5181869.1"/>
    </source>
</evidence>
<dbReference type="RefSeq" id="WP_345627779.1">
    <property type="nucleotide sequence ID" value="NZ_BAABJQ010000004.1"/>
</dbReference>
<reference evidence="4" key="1">
    <citation type="journal article" date="2019" name="Int. J. Syst. Evol. Microbiol.">
        <title>The Global Catalogue of Microorganisms (GCM) 10K type strain sequencing project: providing services to taxonomists for standard genome sequencing and annotation.</title>
        <authorList>
            <consortium name="The Broad Institute Genomics Platform"/>
            <consortium name="The Broad Institute Genome Sequencing Center for Infectious Disease"/>
            <person name="Wu L."/>
            <person name="Ma J."/>
        </authorList>
    </citation>
    <scope>NUCLEOTIDE SEQUENCE [LARGE SCALE GENOMIC DNA]</scope>
    <source>
        <strain evidence="4">JCM 18304</strain>
    </source>
</reference>
<accession>A0ABP9RNQ9</accession>
<dbReference type="EMBL" id="BAABJQ010000004">
    <property type="protein sequence ID" value="GAA5181869.1"/>
    <property type="molecule type" value="Genomic_DNA"/>
</dbReference>
<sequence>MGQVVKKLSENRTRYVWYPGEKKDWVRAVWAVALGAAAYGVLELGTHRTLLAVTVGISLTVGMAGFNLGRRDFRGARDFPEPGPKGSRRAAVVHAGHAAWRGLVQGIGGATAALLIANLAAAGFVANWLLPAVPAVAGALAHQAGALYERLGRTARPADLPPVPGSDATTVPLRPGSDATTVPAPPPAPRTRDWIGSYGVDAATAADAGSSHPPTSTGQPDPTLDDR</sequence>
<name>A0ABP9RNQ9_9ACTN</name>
<evidence type="ECO:0000256" key="1">
    <source>
        <dbReference type="SAM" id="MobiDB-lite"/>
    </source>
</evidence>
<evidence type="ECO:0000256" key="2">
    <source>
        <dbReference type="SAM" id="Phobius"/>
    </source>
</evidence>
<dbReference type="Proteomes" id="UP001501570">
    <property type="component" value="Unassembled WGS sequence"/>
</dbReference>
<comment type="caution">
    <text evidence="3">The sequence shown here is derived from an EMBL/GenBank/DDBJ whole genome shotgun (WGS) entry which is preliminary data.</text>
</comment>
<organism evidence="3 4">
    <name type="scientific">Rugosimonospora acidiphila</name>
    <dbReference type="NCBI Taxonomy" id="556531"/>
    <lineage>
        <taxon>Bacteria</taxon>
        <taxon>Bacillati</taxon>
        <taxon>Actinomycetota</taxon>
        <taxon>Actinomycetes</taxon>
        <taxon>Micromonosporales</taxon>
        <taxon>Micromonosporaceae</taxon>
        <taxon>Rugosimonospora</taxon>
    </lineage>
</organism>
<feature type="region of interest" description="Disordered" evidence="1">
    <location>
        <begin position="155"/>
        <end position="227"/>
    </location>
</feature>
<gene>
    <name evidence="3" type="ORF">GCM10023322_17520</name>
</gene>
<keyword evidence="4" id="KW-1185">Reference proteome</keyword>
<keyword evidence="2" id="KW-1133">Transmembrane helix</keyword>
<proteinExistence type="predicted"/>
<protein>
    <submittedName>
        <fullName evidence="3">Uncharacterized protein</fullName>
    </submittedName>
</protein>